<protein>
    <submittedName>
        <fullName evidence="1">Uncharacterized protein</fullName>
    </submittedName>
</protein>
<dbReference type="AlphaFoldDB" id="A0A9X6G2Y6"/>
<accession>A0A9X6G2Y6</accession>
<proteinExistence type="predicted"/>
<name>A0A9X6G2Y6_BACUD</name>
<reference evidence="1 2" key="1">
    <citation type="submission" date="2016-10" db="EMBL/GenBank/DDBJ databases">
        <title>Comparative genomics of Bacillus thuringiensis reveals a path to pathogens against multiple invertebrate hosts.</title>
        <authorList>
            <person name="Zheng J."/>
            <person name="Gao Q."/>
            <person name="Liu H."/>
            <person name="Peng D."/>
            <person name="Ruan L."/>
            <person name="Sun M."/>
        </authorList>
    </citation>
    <scope>NUCLEOTIDE SEQUENCE [LARGE SCALE GENOMIC DNA]</scope>
    <source>
        <strain evidence="1">BGSC 4M3</strain>
    </source>
</reference>
<dbReference type="EMBL" id="NFEA01000035">
    <property type="protein sequence ID" value="OTZ33521.1"/>
    <property type="molecule type" value="Genomic_DNA"/>
</dbReference>
<comment type="caution">
    <text evidence="1">The sequence shown here is derived from an EMBL/GenBank/DDBJ whole genome shotgun (WGS) entry which is preliminary data.</text>
</comment>
<evidence type="ECO:0000313" key="2">
    <source>
        <dbReference type="Proteomes" id="UP000195217"/>
    </source>
</evidence>
<evidence type="ECO:0000313" key="1">
    <source>
        <dbReference type="EMBL" id="OTZ33521.1"/>
    </source>
</evidence>
<organism evidence="1 2">
    <name type="scientific">Bacillus thuringiensis subsp. darmstadiensis</name>
    <dbReference type="NCBI Taxonomy" id="132264"/>
    <lineage>
        <taxon>Bacteria</taxon>
        <taxon>Bacillati</taxon>
        <taxon>Bacillota</taxon>
        <taxon>Bacilli</taxon>
        <taxon>Bacillales</taxon>
        <taxon>Bacillaceae</taxon>
        <taxon>Bacillus</taxon>
        <taxon>Bacillus cereus group</taxon>
    </lineage>
</organism>
<dbReference type="Proteomes" id="UP000195217">
    <property type="component" value="Unassembled WGS sequence"/>
</dbReference>
<gene>
    <name evidence="1" type="ORF">BK761_12870</name>
</gene>
<dbReference type="RefSeq" id="WP_000858402.1">
    <property type="nucleotide sequence ID" value="NZ_NFEA01000035.1"/>
</dbReference>
<sequence length="59" mass="6622">MKTSSAFRGRVSMVVSKAPCIVTGDGEDVRQELAPKLRIDRVKGTWKAINMESTHSMKW</sequence>